<keyword evidence="7" id="KW-0961">Cell wall biogenesis/degradation</keyword>
<dbReference type="PROSITE" id="PS51191">
    <property type="entry name" value="FEMABX"/>
    <property type="match status" value="1"/>
</dbReference>
<dbReference type="GO" id="GO:0016755">
    <property type="term" value="F:aminoacyltransferase activity"/>
    <property type="evidence" value="ECO:0007669"/>
    <property type="project" value="InterPro"/>
</dbReference>
<evidence type="ECO:0000313" key="9">
    <source>
        <dbReference type="Proteomes" id="UP000269542"/>
    </source>
</evidence>
<evidence type="ECO:0000256" key="4">
    <source>
        <dbReference type="ARBA" id="ARBA00022960"/>
    </source>
</evidence>
<comment type="similarity">
    <text evidence="1">Belongs to the FemABX family.</text>
</comment>
<gene>
    <name evidence="8" type="primary">femA_2</name>
    <name evidence="8" type="ORF">NCTC13354_00788</name>
</gene>
<keyword evidence="3 8" id="KW-0808">Transferase</keyword>
<evidence type="ECO:0000256" key="6">
    <source>
        <dbReference type="ARBA" id="ARBA00023315"/>
    </source>
</evidence>
<dbReference type="Gene3D" id="1.20.58.90">
    <property type="match status" value="1"/>
</dbReference>
<dbReference type="Gene3D" id="3.40.630.30">
    <property type="match status" value="2"/>
</dbReference>
<keyword evidence="2" id="KW-0963">Cytoplasm</keyword>
<keyword evidence="6 8" id="KW-0012">Acyltransferase</keyword>
<evidence type="ECO:0000256" key="3">
    <source>
        <dbReference type="ARBA" id="ARBA00022679"/>
    </source>
</evidence>
<dbReference type="EC" id="2.3.2.17" evidence="8"/>
<name>A0A3S4YXM5_9ACTO</name>
<dbReference type="PANTHER" id="PTHR36174:SF2">
    <property type="entry name" value="AMINOACYLTRANSFERASE FEMA"/>
    <property type="match status" value="1"/>
</dbReference>
<evidence type="ECO:0000256" key="5">
    <source>
        <dbReference type="ARBA" id="ARBA00022984"/>
    </source>
</evidence>
<keyword evidence="5" id="KW-0573">Peptidoglycan synthesis</keyword>
<accession>A0A3S4YXM5</accession>
<dbReference type="RefSeq" id="WP_126416235.1">
    <property type="nucleotide sequence ID" value="NZ_LR134476.1"/>
</dbReference>
<dbReference type="SUPFAM" id="SSF55729">
    <property type="entry name" value="Acyl-CoA N-acyltransferases (Nat)"/>
    <property type="match status" value="2"/>
</dbReference>
<dbReference type="GO" id="GO:0009252">
    <property type="term" value="P:peptidoglycan biosynthetic process"/>
    <property type="evidence" value="ECO:0007669"/>
    <property type="project" value="UniProtKB-KW"/>
</dbReference>
<dbReference type="GO" id="GO:0008360">
    <property type="term" value="P:regulation of cell shape"/>
    <property type="evidence" value="ECO:0007669"/>
    <property type="project" value="UniProtKB-KW"/>
</dbReference>
<dbReference type="InterPro" id="IPR050644">
    <property type="entry name" value="PG_Glycine_Bridge_Synth"/>
</dbReference>
<dbReference type="EMBL" id="LR134476">
    <property type="protein sequence ID" value="VEI13086.1"/>
    <property type="molecule type" value="Genomic_DNA"/>
</dbReference>
<keyword evidence="4" id="KW-0133">Cell shape</keyword>
<evidence type="ECO:0000256" key="7">
    <source>
        <dbReference type="ARBA" id="ARBA00023316"/>
    </source>
</evidence>
<evidence type="ECO:0000256" key="1">
    <source>
        <dbReference type="ARBA" id="ARBA00009943"/>
    </source>
</evidence>
<evidence type="ECO:0000313" key="8">
    <source>
        <dbReference type="EMBL" id="VEI13086.1"/>
    </source>
</evidence>
<dbReference type="InterPro" id="IPR003447">
    <property type="entry name" value="FEMABX"/>
</dbReference>
<keyword evidence="9" id="KW-1185">Reference proteome</keyword>
<dbReference type="AlphaFoldDB" id="A0A3S4YXM5"/>
<proteinExistence type="inferred from homology"/>
<evidence type="ECO:0000256" key="2">
    <source>
        <dbReference type="ARBA" id="ARBA00022490"/>
    </source>
</evidence>
<dbReference type="PANTHER" id="PTHR36174">
    <property type="entry name" value="LIPID II:GLYCINE GLYCYLTRANSFERASE"/>
    <property type="match status" value="1"/>
</dbReference>
<dbReference type="Pfam" id="PF02388">
    <property type="entry name" value="FemAB"/>
    <property type="match status" value="1"/>
</dbReference>
<dbReference type="Proteomes" id="UP000269542">
    <property type="component" value="Chromosome"/>
</dbReference>
<dbReference type="OrthoDB" id="9785911at2"/>
<dbReference type="KEGG" id="tbw:NCTC13354_00788"/>
<dbReference type="InterPro" id="IPR016181">
    <property type="entry name" value="Acyl_CoA_acyltransferase"/>
</dbReference>
<protein>
    <submittedName>
        <fullName evidence="8">Aminoacyltransferase FemA</fullName>
        <ecNumber evidence="8">2.3.2.17</ecNumber>
    </submittedName>
</protein>
<sequence length="424" mass="47834">MRFVRLDDDSYARFAAQVERMSFTQLPAYVTTRRQDGLQIELVGVVDGDPEQIVAAGAVVFQPWKKVFRKANLIFGPTFTTYSQQAERCFYEGLLDFLRRDKRVVEARFVPPVVAATYDDVTRQGPTEHGQFVAGLLEELGAHRLDKDFNDASDIQMKFVYVKDITGMDFPAITKSVSQQVRTAFNRWGTNGVSVEFLTPDKIGVLEDVLQHTAERTGQPPPSAAEIEYYRQLATNMGEDAAFFPVAVLNAPEYLRQIATEQDQIHQDLADLKCREEELVAEGKQLSKKQRNRGKEMESRLEVLAKRAAETEQVRAEHGDEVVLAASFFVASPNELTYLVSGAYAEFNSYYGIYLIHRAMFEWAAENGIRWYNFYGMTGDFSEDASDAGVVHFKRQFVGDVEEYVGTYEISLPPSLARLAAAVD</sequence>
<dbReference type="GO" id="GO:0071555">
    <property type="term" value="P:cell wall organization"/>
    <property type="evidence" value="ECO:0007669"/>
    <property type="project" value="UniProtKB-KW"/>
</dbReference>
<reference evidence="8 9" key="1">
    <citation type="submission" date="2018-12" db="EMBL/GenBank/DDBJ databases">
        <authorList>
            <consortium name="Pathogen Informatics"/>
        </authorList>
    </citation>
    <scope>NUCLEOTIDE SEQUENCE [LARGE SCALE GENOMIC DNA]</scope>
    <source>
        <strain evidence="8 9">NCTC13354</strain>
    </source>
</reference>
<organism evidence="8 9">
    <name type="scientific">Trueperella bialowiezensis</name>
    <dbReference type="NCBI Taxonomy" id="312285"/>
    <lineage>
        <taxon>Bacteria</taxon>
        <taxon>Bacillati</taxon>
        <taxon>Actinomycetota</taxon>
        <taxon>Actinomycetes</taxon>
        <taxon>Actinomycetales</taxon>
        <taxon>Actinomycetaceae</taxon>
        <taxon>Trueperella</taxon>
    </lineage>
</organism>